<feature type="transmembrane region" description="Helical" evidence="8">
    <location>
        <begin position="135"/>
        <end position="156"/>
    </location>
</feature>
<dbReference type="AlphaFoldDB" id="A0A0A8LCF2"/>
<dbReference type="EMBL" id="CCBQ010000047">
    <property type="protein sequence ID" value="CDO96611.1"/>
    <property type="molecule type" value="Genomic_DNA"/>
</dbReference>
<feature type="transmembrane region" description="Helical" evidence="8">
    <location>
        <begin position="254"/>
        <end position="274"/>
    </location>
</feature>
<evidence type="ECO:0000256" key="5">
    <source>
        <dbReference type="ARBA" id="ARBA00022989"/>
    </source>
</evidence>
<dbReference type="PANTHER" id="PTHR31632">
    <property type="entry name" value="IRON TRANSPORTER FTH1"/>
    <property type="match status" value="1"/>
</dbReference>
<reference evidence="9 10" key="1">
    <citation type="submission" date="2014-03" db="EMBL/GenBank/DDBJ databases">
        <title>The genome of Kluyveromyces dobzhanskii.</title>
        <authorList>
            <person name="Nystedt B."/>
            <person name="Astrom S."/>
        </authorList>
    </citation>
    <scope>NUCLEOTIDE SEQUENCE [LARGE SCALE GENOMIC DNA]</scope>
    <source>
        <strain evidence="9 10">CBS 2104</strain>
    </source>
</reference>
<feature type="transmembrane region" description="Helical" evidence="8">
    <location>
        <begin position="227"/>
        <end position="247"/>
    </location>
</feature>
<dbReference type="Proteomes" id="UP000031516">
    <property type="component" value="Unassembled WGS sequence"/>
</dbReference>
<evidence type="ECO:0000256" key="2">
    <source>
        <dbReference type="ARBA" id="ARBA00008333"/>
    </source>
</evidence>
<gene>
    <name evidence="9" type="ORF">KLDO_g4804</name>
</gene>
<dbReference type="GO" id="GO:0000329">
    <property type="term" value="C:fungal-type vacuole membrane"/>
    <property type="evidence" value="ECO:0007669"/>
    <property type="project" value="TreeGrafter"/>
</dbReference>
<evidence type="ECO:0000313" key="10">
    <source>
        <dbReference type="Proteomes" id="UP000031516"/>
    </source>
</evidence>
<evidence type="ECO:0000256" key="7">
    <source>
        <dbReference type="SAM" id="MobiDB-lite"/>
    </source>
</evidence>
<keyword evidence="3" id="KW-0408">Iron</keyword>
<organism evidence="9 10">
    <name type="scientific">Kluyveromyces dobzhanskii CBS 2104</name>
    <dbReference type="NCBI Taxonomy" id="1427455"/>
    <lineage>
        <taxon>Eukaryota</taxon>
        <taxon>Fungi</taxon>
        <taxon>Dikarya</taxon>
        <taxon>Ascomycota</taxon>
        <taxon>Saccharomycotina</taxon>
        <taxon>Saccharomycetes</taxon>
        <taxon>Saccharomycetales</taxon>
        <taxon>Saccharomycetaceae</taxon>
        <taxon>Kluyveromyces</taxon>
    </lineage>
</organism>
<sequence length="440" mass="48769">MTKSSFENYFSFQIFFISLRESLEIIIIVSILLTIVKQALFSHDRTIGSALQSSKNVVPATVEEEEASDLLMRVNESDSPNLGIEVDSKQVYKKLKLQIISGGLLGLLACMFIGGGFIVAFYYIGTDLWSMSEHYYEGVLSVVASVIISVMGLFFLRMGKLREKFRVKLASIIYSDKLLSVENGESRAKSFSEKYSLFILPFVTALREGLEAVVLIGGIGIDSPLTSIPLSMLSATAISAVFGIFFFKYSKSFSLQICLVVTTCFLYLIAGGLFSKGVWQFELQKYVDACNGQDMSEVGNGPGSYDISRSVWHVNCCNGEKDGFWMILTAIFGWTNSATYGSIASYIVYWLAVIFVIKIMMIEEKHGYIPFLPVSLQRRRMNKRLCIIEKSLALKSQSSTGLLDSSSIAKISPNAPRVSSDTHNSSSQLLDSNSPVQSYQ</sequence>
<evidence type="ECO:0000256" key="1">
    <source>
        <dbReference type="ARBA" id="ARBA00004141"/>
    </source>
</evidence>
<feature type="region of interest" description="Disordered" evidence="7">
    <location>
        <begin position="413"/>
        <end position="440"/>
    </location>
</feature>
<keyword evidence="6 8" id="KW-0472">Membrane</keyword>
<feature type="transmembrane region" description="Helical" evidence="8">
    <location>
        <begin position="99"/>
        <end position="123"/>
    </location>
</feature>
<evidence type="ECO:0000256" key="4">
    <source>
        <dbReference type="ARBA" id="ARBA00022692"/>
    </source>
</evidence>
<dbReference type="OrthoDB" id="4364at2759"/>
<dbReference type="Pfam" id="PF03239">
    <property type="entry name" value="FTR1"/>
    <property type="match status" value="1"/>
</dbReference>
<keyword evidence="10" id="KW-1185">Reference proteome</keyword>
<comment type="similarity">
    <text evidence="2">Belongs to the oxidase-dependent Fe transporter (OFeT) (TC 9.A.10.1) family.</text>
</comment>
<feature type="transmembrane region" description="Helical" evidence="8">
    <location>
        <begin position="12"/>
        <end position="36"/>
    </location>
</feature>
<comment type="subcellular location">
    <subcellularLocation>
        <location evidence="1">Membrane</location>
        <topology evidence="1">Multi-pass membrane protein</topology>
    </subcellularLocation>
</comment>
<evidence type="ECO:0000256" key="3">
    <source>
        <dbReference type="ARBA" id="ARBA00022496"/>
    </source>
</evidence>
<dbReference type="InterPro" id="IPR004923">
    <property type="entry name" value="FTR1/Fip1/EfeU"/>
</dbReference>
<accession>A0A0A8LCF2</accession>
<comment type="caution">
    <text evidence="9">The sequence shown here is derived from an EMBL/GenBank/DDBJ whole genome shotgun (WGS) entry which is preliminary data.</text>
</comment>
<keyword evidence="3" id="KW-0410">Iron transport</keyword>
<protein>
    <submittedName>
        <fullName evidence="9">WGS project CCBQ000000000 data, contig 00058</fullName>
    </submittedName>
</protein>
<dbReference type="PANTHER" id="PTHR31632:SF7">
    <property type="entry name" value="IRON TRANSPORTER FTH1"/>
    <property type="match status" value="1"/>
</dbReference>
<evidence type="ECO:0000313" key="9">
    <source>
        <dbReference type="EMBL" id="CDO96611.1"/>
    </source>
</evidence>
<dbReference type="GO" id="GO:0015093">
    <property type="term" value="F:ferrous iron transmembrane transporter activity"/>
    <property type="evidence" value="ECO:0007669"/>
    <property type="project" value="TreeGrafter"/>
</dbReference>
<name>A0A0A8LCF2_9SACH</name>
<feature type="compositionally biased region" description="Polar residues" evidence="7">
    <location>
        <begin position="417"/>
        <end position="440"/>
    </location>
</feature>
<keyword evidence="3" id="KW-0406">Ion transport</keyword>
<keyword evidence="4 8" id="KW-0812">Transmembrane</keyword>
<feature type="transmembrane region" description="Helical" evidence="8">
    <location>
        <begin position="197"/>
        <end position="221"/>
    </location>
</feature>
<keyword evidence="3" id="KW-0813">Transport</keyword>
<evidence type="ECO:0000256" key="8">
    <source>
        <dbReference type="SAM" id="Phobius"/>
    </source>
</evidence>
<keyword evidence="5 8" id="KW-1133">Transmembrane helix</keyword>
<evidence type="ECO:0000256" key="6">
    <source>
        <dbReference type="ARBA" id="ARBA00023136"/>
    </source>
</evidence>
<dbReference type="GO" id="GO:0033573">
    <property type="term" value="C:high-affinity iron permease complex"/>
    <property type="evidence" value="ECO:0007669"/>
    <property type="project" value="InterPro"/>
</dbReference>
<proteinExistence type="inferred from homology"/>